<evidence type="ECO:0008006" key="4">
    <source>
        <dbReference type="Google" id="ProtNLM"/>
    </source>
</evidence>
<dbReference type="Proteomes" id="UP000297866">
    <property type="component" value="Unassembled WGS sequence"/>
</dbReference>
<dbReference type="Gene3D" id="2.60.120.10">
    <property type="entry name" value="Jelly Rolls"/>
    <property type="match status" value="1"/>
</dbReference>
<dbReference type="OrthoDB" id="1121052at2"/>
<dbReference type="PANTHER" id="PTHR37694:SF1">
    <property type="entry name" value="SLR8022 PROTEIN"/>
    <property type="match status" value="1"/>
</dbReference>
<evidence type="ECO:0000313" key="3">
    <source>
        <dbReference type="Proteomes" id="UP000297866"/>
    </source>
</evidence>
<organism evidence="2 3">
    <name type="scientific">Cryobacterium tagatosivorans</name>
    <dbReference type="NCBI Taxonomy" id="1259199"/>
    <lineage>
        <taxon>Bacteria</taxon>
        <taxon>Bacillati</taxon>
        <taxon>Actinomycetota</taxon>
        <taxon>Actinomycetes</taxon>
        <taxon>Micrococcales</taxon>
        <taxon>Microbacteriaceae</taxon>
        <taxon>Cryobacterium</taxon>
    </lineage>
</organism>
<dbReference type="EMBL" id="SOEZ01000076">
    <property type="protein sequence ID" value="TFB46967.1"/>
    <property type="molecule type" value="Genomic_DNA"/>
</dbReference>
<dbReference type="RefSeq" id="WP_134492732.1">
    <property type="nucleotide sequence ID" value="NZ_SOEZ01000076.1"/>
</dbReference>
<evidence type="ECO:0000256" key="1">
    <source>
        <dbReference type="SAM" id="MobiDB-lite"/>
    </source>
</evidence>
<name>A0A4R8UBH5_9MICO</name>
<sequence>METPAAPTTFVADVRAGTAPGPSGLGHSTVLSSPAVRVVVLTFEAGHVMKEHRAPKTLLMQALDGRLRITAGGEVTELVPGSLLRLDQSLMHEVEALEASRLMLTLVG</sequence>
<dbReference type="PANTHER" id="PTHR37694">
    <property type="entry name" value="SLR8022 PROTEIN"/>
    <property type="match status" value="1"/>
</dbReference>
<accession>A0A4R8UBH5</accession>
<gene>
    <name evidence="2" type="ORF">E3O23_15965</name>
</gene>
<evidence type="ECO:0000313" key="2">
    <source>
        <dbReference type="EMBL" id="TFB46967.1"/>
    </source>
</evidence>
<dbReference type="InterPro" id="IPR014710">
    <property type="entry name" value="RmlC-like_jellyroll"/>
</dbReference>
<protein>
    <recommendedName>
        <fullName evidence="4">Cupin domain-containing protein</fullName>
    </recommendedName>
</protein>
<reference evidence="2 3" key="1">
    <citation type="submission" date="2019-03" db="EMBL/GenBank/DDBJ databases">
        <title>Genomics of glacier-inhabiting Cryobacterium strains.</title>
        <authorList>
            <person name="Liu Q."/>
            <person name="Xin Y.-H."/>
        </authorList>
    </citation>
    <scope>NUCLEOTIDE SEQUENCE [LARGE SCALE GENOMIC DNA]</scope>
    <source>
        <strain evidence="2 3">Sr47</strain>
    </source>
</reference>
<dbReference type="SUPFAM" id="SSF51182">
    <property type="entry name" value="RmlC-like cupins"/>
    <property type="match status" value="1"/>
</dbReference>
<comment type="caution">
    <text evidence="2">The sequence shown here is derived from an EMBL/GenBank/DDBJ whole genome shotgun (WGS) entry which is preliminary data.</text>
</comment>
<dbReference type="AlphaFoldDB" id="A0A4R8UBH5"/>
<feature type="region of interest" description="Disordered" evidence="1">
    <location>
        <begin position="1"/>
        <end position="26"/>
    </location>
</feature>
<proteinExistence type="predicted"/>
<dbReference type="InterPro" id="IPR011051">
    <property type="entry name" value="RmlC_Cupin_sf"/>
</dbReference>
<keyword evidence="3" id="KW-1185">Reference proteome</keyword>